<sequence>MAAVLAACILTVATPLPPAAAQVPGGGVPKPVQEAIRNAPEPGPEEVVTGAYINDIQQLDFKANNYVIDLYVWFRWTSPDIDPSNSMEFMNRFASDDNLREALTEKPDKLPGGGYYSILRYQGLFSTKFQLANFPFDTQYLTVIMEDTVAGAGDQVYVPDGDTPVLIDPVITLPGFHVGTPTMKITTNTYPTNFGDPSVPDAETYSRIVLSVPVTRPMIAMSIKTFVPIALIVVCALLVYFVRPIYVEGRIGLGITALLTLVAIQLTATSSLPDVDYLMMIDKLFLLAYLFIIVALARVVATSWRGEASEAETKAQDRRWAVWALSIYLIASAAVVWTALR</sequence>
<evidence type="ECO:0000313" key="10">
    <source>
        <dbReference type="EMBL" id="BAQ18777.1"/>
    </source>
</evidence>
<organism evidence="10 11">
    <name type="scientific">Methyloceanibacter caenitepidi</name>
    <dbReference type="NCBI Taxonomy" id="1384459"/>
    <lineage>
        <taxon>Bacteria</taxon>
        <taxon>Pseudomonadati</taxon>
        <taxon>Pseudomonadota</taxon>
        <taxon>Alphaproteobacteria</taxon>
        <taxon>Hyphomicrobiales</taxon>
        <taxon>Hyphomicrobiaceae</taxon>
        <taxon>Methyloceanibacter</taxon>
    </lineage>
</organism>
<comment type="subcellular location">
    <subcellularLocation>
        <location evidence="2">Cell membrane</location>
    </subcellularLocation>
    <subcellularLocation>
        <location evidence="1">Membrane</location>
        <topology evidence="1">Multi-pass membrane protein</topology>
    </subcellularLocation>
</comment>
<evidence type="ECO:0000256" key="8">
    <source>
        <dbReference type="SAM" id="SignalP"/>
    </source>
</evidence>
<evidence type="ECO:0000256" key="1">
    <source>
        <dbReference type="ARBA" id="ARBA00004141"/>
    </source>
</evidence>
<evidence type="ECO:0000256" key="3">
    <source>
        <dbReference type="ARBA" id="ARBA00022448"/>
    </source>
</evidence>
<dbReference type="InterPro" id="IPR036719">
    <property type="entry name" value="Neuro-gated_channel_TM_sf"/>
</dbReference>
<proteinExistence type="predicted"/>
<dbReference type="SUPFAM" id="SSF90112">
    <property type="entry name" value="Neurotransmitter-gated ion-channel transmembrane pore"/>
    <property type="match status" value="1"/>
</dbReference>
<dbReference type="InterPro" id="IPR036734">
    <property type="entry name" value="Neur_chan_lig-bd_sf"/>
</dbReference>
<dbReference type="Gene3D" id="1.20.58.390">
    <property type="entry name" value="Neurotransmitter-gated ion-channel transmembrane domain"/>
    <property type="match status" value="1"/>
</dbReference>
<feature type="transmembrane region" description="Helical" evidence="7">
    <location>
        <begin position="284"/>
        <end position="301"/>
    </location>
</feature>
<evidence type="ECO:0000256" key="4">
    <source>
        <dbReference type="ARBA" id="ARBA00022475"/>
    </source>
</evidence>
<keyword evidence="8" id="KW-0732">Signal</keyword>
<dbReference type="HOGENOM" id="CLU_843615_0_0_5"/>
<dbReference type="KEGG" id="mcg:GL4_3354"/>
<dbReference type="Proteomes" id="UP000031643">
    <property type="component" value="Chromosome"/>
</dbReference>
<evidence type="ECO:0000313" key="11">
    <source>
        <dbReference type="Proteomes" id="UP000031643"/>
    </source>
</evidence>
<dbReference type="SUPFAM" id="SSF63712">
    <property type="entry name" value="Nicotinic receptor ligand binding domain-like"/>
    <property type="match status" value="1"/>
</dbReference>
<evidence type="ECO:0000256" key="5">
    <source>
        <dbReference type="ARBA" id="ARBA00023065"/>
    </source>
</evidence>
<feature type="domain" description="Neurotransmitter-gated ion-channel transmembrane" evidence="9">
    <location>
        <begin position="226"/>
        <end position="301"/>
    </location>
</feature>
<dbReference type="InterPro" id="IPR006201">
    <property type="entry name" value="Neur_channel"/>
</dbReference>
<gene>
    <name evidence="10" type="ORF">GL4_3354</name>
</gene>
<keyword evidence="5" id="KW-0406">Ion transport</keyword>
<feature type="chain" id="PRO_5002055734" description="Neurotransmitter-gated ion-channel transmembrane domain-containing protein" evidence="8">
    <location>
        <begin position="21"/>
        <end position="341"/>
    </location>
</feature>
<feature type="transmembrane region" description="Helical" evidence="7">
    <location>
        <begin position="218"/>
        <end position="241"/>
    </location>
</feature>
<dbReference type="AlphaFoldDB" id="A0A0A8K8C1"/>
<dbReference type="Pfam" id="PF02932">
    <property type="entry name" value="Neur_chan_memb"/>
    <property type="match status" value="1"/>
</dbReference>
<dbReference type="PRINTS" id="PR00253">
    <property type="entry name" value="GABAARECEPTR"/>
</dbReference>
<dbReference type="GO" id="GO:0004888">
    <property type="term" value="F:transmembrane signaling receptor activity"/>
    <property type="evidence" value="ECO:0007669"/>
    <property type="project" value="InterPro"/>
</dbReference>
<dbReference type="GO" id="GO:0005230">
    <property type="term" value="F:extracellular ligand-gated monoatomic ion channel activity"/>
    <property type="evidence" value="ECO:0007669"/>
    <property type="project" value="InterPro"/>
</dbReference>
<feature type="transmembrane region" description="Helical" evidence="7">
    <location>
        <begin position="253"/>
        <end position="272"/>
    </location>
</feature>
<keyword evidence="6" id="KW-0407">Ion channel</keyword>
<evidence type="ECO:0000259" key="9">
    <source>
        <dbReference type="Pfam" id="PF02932"/>
    </source>
</evidence>
<reference evidence="10 11" key="1">
    <citation type="submission" date="2014-09" db="EMBL/GenBank/DDBJ databases">
        <title>Genome sequencing of Methyloceanibacter caenitepidi Gela4.</title>
        <authorList>
            <person name="Takeuchi M."/>
            <person name="Susumu S."/>
            <person name="Kamagata Y."/>
            <person name="Oshima K."/>
            <person name="Hattori M."/>
            <person name="Iwasaki W."/>
        </authorList>
    </citation>
    <scope>NUCLEOTIDE SEQUENCE [LARGE SCALE GENOMIC DNA]</scope>
    <source>
        <strain evidence="10 11">Gela4</strain>
    </source>
</reference>
<dbReference type="STRING" id="1384459.GL4_3354"/>
<dbReference type="GO" id="GO:0005886">
    <property type="term" value="C:plasma membrane"/>
    <property type="evidence" value="ECO:0007669"/>
    <property type="project" value="UniProtKB-SubCell"/>
</dbReference>
<evidence type="ECO:0000256" key="7">
    <source>
        <dbReference type="SAM" id="Phobius"/>
    </source>
</evidence>
<keyword evidence="4" id="KW-1003">Cell membrane</keyword>
<dbReference type="PANTHER" id="PTHR18945">
    <property type="entry name" value="NEUROTRANSMITTER GATED ION CHANNEL"/>
    <property type="match status" value="1"/>
</dbReference>
<evidence type="ECO:0000256" key="6">
    <source>
        <dbReference type="ARBA" id="ARBA00023303"/>
    </source>
</evidence>
<dbReference type="Gene3D" id="2.70.170.10">
    <property type="entry name" value="Neurotransmitter-gated ion-channel ligand-binding domain"/>
    <property type="match status" value="1"/>
</dbReference>
<keyword evidence="7" id="KW-0812">Transmembrane</keyword>
<feature type="transmembrane region" description="Helical" evidence="7">
    <location>
        <begin position="321"/>
        <end position="340"/>
    </location>
</feature>
<feature type="signal peptide" evidence="8">
    <location>
        <begin position="1"/>
        <end position="20"/>
    </location>
</feature>
<keyword evidence="3" id="KW-0813">Transport</keyword>
<name>A0A0A8K8C1_9HYPH</name>
<accession>A0A0A8K8C1</accession>
<protein>
    <recommendedName>
        <fullName evidence="9">Neurotransmitter-gated ion-channel transmembrane domain-containing protein</fullName>
    </recommendedName>
</protein>
<keyword evidence="7" id="KW-0472">Membrane</keyword>
<dbReference type="EMBL" id="AP014648">
    <property type="protein sequence ID" value="BAQ18777.1"/>
    <property type="molecule type" value="Genomic_DNA"/>
</dbReference>
<keyword evidence="11" id="KW-1185">Reference proteome</keyword>
<keyword evidence="7" id="KW-1133">Transmembrane helix</keyword>
<dbReference type="InterPro" id="IPR006029">
    <property type="entry name" value="Neurotrans-gated_channel_TM"/>
</dbReference>
<dbReference type="InterPro" id="IPR038050">
    <property type="entry name" value="Neuro_actylchol_rec"/>
</dbReference>
<evidence type="ECO:0000256" key="2">
    <source>
        <dbReference type="ARBA" id="ARBA00004236"/>
    </source>
</evidence>
<dbReference type="InterPro" id="IPR006028">
    <property type="entry name" value="GABAA/Glycine_rcpt"/>
</dbReference>